<gene>
    <name evidence="4" type="primary">rfbD</name>
    <name evidence="4" type="ORF">EVJ46_01845</name>
</gene>
<dbReference type="InterPro" id="IPR036291">
    <property type="entry name" value="NAD(P)-bd_dom_sf"/>
</dbReference>
<dbReference type="NCBIfam" id="TIGR01214">
    <property type="entry name" value="rmlD"/>
    <property type="match status" value="1"/>
</dbReference>
<comment type="caution">
    <text evidence="4">The sequence shown here is derived from an EMBL/GenBank/DDBJ whole genome shotgun (WGS) entry which is preliminary data.</text>
</comment>
<dbReference type="Proteomes" id="UP000316562">
    <property type="component" value="Unassembled WGS sequence"/>
</dbReference>
<name>A0A519BIC4_ACIG2</name>
<comment type="pathway">
    <text evidence="2">Carbohydrate biosynthesis; dTDP-L-rhamnose biosynthesis.</text>
</comment>
<sequence>MQKIIAVIGSTGMLGIDVNAALRGSNAIIHNFNSVNLDITELNNVVDILTKVRPDYIVNCAAYTNVDLAEIEKEKADKVNHLGALNLAIASKEINARLIHMSTDYVFDGLKHEPYNENDDTVPVNEYGLSKLKGENAIKDSKASYIILRTQWLYGKNGKNFVNTILKLTDTKKLIEVVDDQFGSPTYTKDVAFAIRDLIANDKGNDGVYHLTDAGYTSWYEFAAEIIKVFKRTNCTVVPVSSDKFTRPAKRPADSRLDCSKIKLDYKIELRNWKDALKKYCYDIGYFII</sequence>
<dbReference type="Gene3D" id="3.40.50.720">
    <property type="entry name" value="NAD(P)-binding Rossmann-like Domain"/>
    <property type="match status" value="1"/>
</dbReference>
<comment type="similarity">
    <text evidence="1 2">Belongs to the dTDP-4-dehydrorhamnose reductase family.</text>
</comment>
<evidence type="ECO:0000313" key="4">
    <source>
        <dbReference type="EMBL" id="RZD17004.1"/>
    </source>
</evidence>
<keyword evidence="2 4" id="KW-0560">Oxidoreductase</keyword>
<keyword evidence="2" id="KW-0521">NADP</keyword>
<dbReference type="GO" id="GO:0008831">
    <property type="term" value="F:dTDP-4-dehydrorhamnose reductase activity"/>
    <property type="evidence" value="ECO:0007669"/>
    <property type="project" value="UniProtKB-EC"/>
</dbReference>
<dbReference type="GO" id="GO:0005829">
    <property type="term" value="C:cytosol"/>
    <property type="evidence" value="ECO:0007669"/>
    <property type="project" value="TreeGrafter"/>
</dbReference>
<feature type="domain" description="RmlD-like substrate binding" evidence="3">
    <location>
        <begin position="5"/>
        <end position="281"/>
    </location>
</feature>
<dbReference type="PANTHER" id="PTHR10491">
    <property type="entry name" value="DTDP-4-DEHYDRORHAMNOSE REDUCTASE"/>
    <property type="match status" value="1"/>
</dbReference>
<comment type="function">
    <text evidence="2">Catalyzes the reduction of dTDP-6-deoxy-L-lyxo-4-hexulose to yield dTDP-L-rhamnose.</text>
</comment>
<dbReference type="InterPro" id="IPR005913">
    <property type="entry name" value="dTDP_dehydrorham_reduct"/>
</dbReference>
<evidence type="ECO:0000259" key="3">
    <source>
        <dbReference type="Pfam" id="PF04321"/>
    </source>
</evidence>
<dbReference type="EMBL" id="SGBC01000001">
    <property type="protein sequence ID" value="RZD17004.1"/>
    <property type="molecule type" value="Genomic_DNA"/>
</dbReference>
<dbReference type="PANTHER" id="PTHR10491:SF4">
    <property type="entry name" value="METHIONINE ADENOSYLTRANSFERASE 2 SUBUNIT BETA"/>
    <property type="match status" value="1"/>
</dbReference>
<reference evidence="4 5" key="1">
    <citation type="journal article" date="2019" name="ISME J.">
        <title>Insights into ecological role of a new deltaproteobacterial order Candidatus Acidulodesulfobacterales by metagenomics and metatranscriptomics.</title>
        <authorList>
            <person name="Tan S."/>
            <person name="Liu J."/>
            <person name="Fang Y."/>
            <person name="Hedlund B.P."/>
            <person name="Lian Z.H."/>
            <person name="Huang L.Y."/>
            <person name="Li J.T."/>
            <person name="Huang L.N."/>
            <person name="Li W.J."/>
            <person name="Jiang H.C."/>
            <person name="Dong H.L."/>
            <person name="Shu W.S."/>
        </authorList>
    </citation>
    <scope>NUCLEOTIDE SEQUENCE [LARGE SCALE GENOMIC DNA]</scope>
    <source>
        <strain evidence="4">AP2</strain>
    </source>
</reference>
<evidence type="ECO:0000256" key="1">
    <source>
        <dbReference type="ARBA" id="ARBA00010944"/>
    </source>
</evidence>
<dbReference type="Pfam" id="PF04321">
    <property type="entry name" value="RmlD_sub_bind"/>
    <property type="match status" value="1"/>
</dbReference>
<accession>A0A519BIC4</accession>
<dbReference type="UniPathway" id="UPA00124"/>
<evidence type="ECO:0000256" key="2">
    <source>
        <dbReference type="RuleBase" id="RU364082"/>
    </source>
</evidence>
<dbReference type="CDD" id="cd05254">
    <property type="entry name" value="dTDP_HR_like_SDR_e"/>
    <property type="match status" value="1"/>
</dbReference>
<proteinExistence type="inferred from homology"/>
<dbReference type="SUPFAM" id="SSF51735">
    <property type="entry name" value="NAD(P)-binding Rossmann-fold domains"/>
    <property type="match status" value="1"/>
</dbReference>
<organism evidence="4 5">
    <name type="scientific">Acididesulfobacter guangdongensis</name>
    <dbReference type="NCBI Taxonomy" id="2597225"/>
    <lineage>
        <taxon>Bacteria</taxon>
        <taxon>Deltaproteobacteria</taxon>
        <taxon>Candidatus Acidulodesulfobacterales</taxon>
        <taxon>Candidatus Acididesulfobacter</taxon>
    </lineage>
</organism>
<protein>
    <recommendedName>
        <fullName evidence="2">dTDP-4-dehydrorhamnose reductase</fullName>
        <ecNumber evidence="2">1.1.1.133</ecNumber>
    </recommendedName>
</protein>
<dbReference type="AlphaFoldDB" id="A0A519BIC4"/>
<dbReference type="Gene3D" id="3.90.25.10">
    <property type="entry name" value="UDP-galactose 4-epimerase, domain 1"/>
    <property type="match status" value="1"/>
</dbReference>
<dbReference type="GO" id="GO:0019305">
    <property type="term" value="P:dTDP-rhamnose biosynthetic process"/>
    <property type="evidence" value="ECO:0007669"/>
    <property type="project" value="UniProtKB-UniPathway"/>
</dbReference>
<evidence type="ECO:0000313" key="5">
    <source>
        <dbReference type="Proteomes" id="UP000316562"/>
    </source>
</evidence>
<dbReference type="EC" id="1.1.1.133" evidence="2"/>
<dbReference type="InterPro" id="IPR029903">
    <property type="entry name" value="RmlD-like-bd"/>
</dbReference>